<proteinExistence type="predicted"/>
<keyword evidence="1" id="KW-1133">Transmembrane helix</keyword>
<dbReference type="Proteomes" id="UP000006727">
    <property type="component" value="Chromosome 14"/>
</dbReference>
<organism evidence="2">
    <name type="scientific">Physcomitrium patens</name>
    <name type="common">Spreading-leaved earth moss</name>
    <name type="synonym">Physcomitrella patens</name>
    <dbReference type="NCBI Taxonomy" id="3218"/>
    <lineage>
        <taxon>Eukaryota</taxon>
        <taxon>Viridiplantae</taxon>
        <taxon>Streptophyta</taxon>
        <taxon>Embryophyta</taxon>
        <taxon>Bryophyta</taxon>
        <taxon>Bryophytina</taxon>
        <taxon>Bryopsida</taxon>
        <taxon>Funariidae</taxon>
        <taxon>Funariales</taxon>
        <taxon>Funariaceae</taxon>
        <taxon>Physcomitrium</taxon>
    </lineage>
</organism>
<evidence type="ECO:0000256" key="1">
    <source>
        <dbReference type="SAM" id="Phobius"/>
    </source>
</evidence>
<keyword evidence="1" id="KW-0472">Membrane</keyword>
<reference evidence="2 4" key="1">
    <citation type="journal article" date="2008" name="Science">
        <title>The Physcomitrella genome reveals evolutionary insights into the conquest of land by plants.</title>
        <authorList>
            <person name="Rensing S."/>
            <person name="Lang D."/>
            <person name="Zimmer A."/>
            <person name="Terry A."/>
            <person name="Salamov A."/>
            <person name="Shapiro H."/>
            <person name="Nishiyama T."/>
            <person name="Perroud P.-F."/>
            <person name="Lindquist E."/>
            <person name="Kamisugi Y."/>
            <person name="Tanahashi T."/>
            <person name="Sakakibara K."/>
            <person name="Fujita T."/>
            <person name="Oishi K."/>
            <person name="Shin-I T."/>
            <person name="Kuroki Y."/>
            <person name="Toyoda A."/>
            <person name="Suzuki Y."/>
            <person name="Hashimoto A."/>
            <person name="Yamaguchi K."/>
            <person name="Sugano A."/>
            <person name="Kohara Y."/>
            <person name="Fujiyama A."/>
            <person name="Anterola A."/>
            <person name="Aoki S."/>
            <person name="Ashton N."/>
            <person name="Barbazuk W.B."/>
            <person name="Barker E."/>
            <person name="Bennetzen J."/>
            <person name="Bezanilla M."/>
            <person name="Blankenship R."/>
            <person name="Cho S.H."/>
            <person name="Dutcher S."/>
            <person name="Estelle M."/>
            <person name="Fawcett J.A."/>
            <person name="Gundlach H."/>
            <person name="Hanada K."/>
            <person name="Heyl A."/>
            <person name="Hicks K.A."/>
            <person name="Hugh J."/>
            <person name="Lohr M."/>
            <person name="Mayer K."/>
            <person name="Melkozernov A."/>
            <person name="Murata T."/>
            <person name="Nelson D."/>
            <person name="Pils B."/>
            <person name="Prigge M."/>
            <person name="Reiss B."/>
            <person name="Renner T."/>
            <person name="Rombauts S."/>
            <person name="Rushton P."/>
            <person name="Sanderfoot A."/>
            <person name="Schween G."/>
            <person name="Shiu S.-H."/>
            <person name="Stueber K."/>
            <person name="Theodoulou F.L."/>
            <person name="Tu H."/>
            <person name="Van de Peer Y."/>
            <person name="Verrier P.J."/>
            <person name="Waters E."/>
            <person name="Wood A."/>
            <person name="Yang L."/>
            <person name="Cove D."/>
            <person name="Cuming A."/>
            <person name="Hasebe M."/>
            <person name="Lucas S."/>
            <person name="Mishler D.B."/>
            <person name="Reski R."/>
            <person name="Grigoriev I."/>
            <person name="Quatrano R.S."/>
            <person name="Boore J.L."/>
        </authorList>
    </citation>
    <scope>NUCLEOTIDE SEQUENCE [LARGE SCALE GENOMIC DNA]</scope>
    <source>
        <strain evidence="3 4">cv. Gransden 2004</strain>
    </source>
</reference>
<keyword evidence="1" id="KW-0812">Transmembrane</keyword>
<dbReference type="EnsemblPlants" id="Pp3c14_15420V3.1">
    <property type="protein sequence ID" value="PAC:32959921.CDS.1"/>
    <property type="gene ID" value="Pp3c14_15420"/>
</dbReference>
<gene>
    <name evidence="2" type="ORF">PHYPA_018560</name>
</gene>
<evidence type="ECO:0000313" key="4">
    <source>
        <dbReference type="Proteomes" id="UP000006727"/>
    </source>
</evidence>
<accession>A0A2K1JHX3</accession>
<protein>
    <submittedName>
        <fullName evidence="2 3">Uncharacterized protein</fullName>
    </submittedName>
</protein>
<evidence type="ECO:0000313" key="3">
    <source>
        <dbReference type="EnsemblPlants" id="PAC:32959921.CDS.1"/>
    </source>
</evidence>
<feature type="transmembrane region" description="Helical" evidence="1">
    <location>
        <begin position="12"/>
        <end position="33"/>
    </location>
</feature>
<name>A0A2K1JHX3_PHYPA</name>
<dbReference type="InParanoid" id="A0A2K1JHX3"/>
<dbReference type="AlphaFoldDB" id="A0A2K1JHX3"/>
<reference evidence="3" key="3">
    <citation type="submission" date="2020-12" db="UniProtKB">
        <authorList>
            <consortium name="EnsemblPlants"/>
        </authorList>
    </citation>
    <scope>IDENTIFICATION</scope>
</reference>
<dbReference type="EMBL" id="ABEU02000014">
    <property type="protein sequence ID" value="PNR41157.1"/>
    <property type="molecule type" value="Genomic_DNA"/>
</dbReference>
<dbReference type="Gramene" id="Pp3c14_15420V3.1">
    <property type="protein sequence ID" value="PAC:32959921.CDS.1"/>
    <property type="gene ID" value="Pp3c14_15420"/>
</dbReference>
<keyword evidence="4" id="KW-1185">Reference proteome</keyword>
<reference evidence="2 4" key="2">
    <citation type="journal article" date="2018" name="Plant J.">
        <title>The Physcomitrella patens chromosome-scale assembly reveals moss genome structure and evolution.</title>
        <authorList>
            <person name="Lang D."/>
            <person name="Ullrich K.K."/>
            <person name="Murat F."/>
            <person name="Fuchs J."/>
            <person name="Jenkins J."/>
            <person name="Haas F.B."/>
            <person name="Piednoel M."/>
            <person name="Gundlach H."/>
            <person name="Van Bel M."/>
            <person name="Meyberg R."/>
            <person name="Vives C."/>
            <person name="Morata J."/>
            <person name="Symeonidi A."/>
            <person name="Hiss M."/>
            <person name="Muchero W."/>
            <person name="Kamisugi Y."/>
            <person name="Saleh O."/>
            <person name="Blanc G."/>
            <person name="Decker E.L."/>
            <person name="van Gessel N."/>
            <person name="Grimwood J."/>
            <person name="Hayes R.D."/>
            <person name="Graham S.W."/>
            <person name="Gunter L.E."/>
            <person name="McDaniel S.F."/>
            <person name="Hoernstein S.N.W."/>
            <person name="Larsson A."/>
            <person name="Li F.W."/>
            <person name="Perroud P.F."/>
            <person name="Phillips J."/>
            <person name="Ranjan P."/>
            <person name="Rokshar D.S."/>
            <person name="Rothfels C.J."/>
            <person name="Schneider L."/>
            <person name="Shu S."/>
            <person name="Stevenson D.W."/>
            <person name="Thummler F."/>
            <person name="Tillich M."/>
            <person name="Villarreal Aguilar J.C."/>
            <person name="Widiez T."/>
            <person name="Wong G.K."/>
            <person name="Wymore A."/>
            <person name="Zhang Y."/>
            <person name="Zimmer A.D."/>
            <person name="Quatrano R.S."/>
            <person name="Mayer K.F.X."/>
            <person name="Goodstein D."/>
            <person name="Casacuberta J.M."/>
            <person name="Vandepoele K."/>
            <person name="Reski R."/>
            <person name="Cuming A.C."/>
            <person name="Tuskan G.A."/>
            <person name="Maumus F."/>
            <person name="Salse J."/>
            <person name="Schmutz J."/>
            <person name="Rensing S.A."/>
        </authorList>
    </citation>
    <scope>NUCLEOTIDE SEQUENCE [LARGE SCALE GENOMIC DNA]</scope>
    <source>
        <strain evidence="3 4">cv. Gransden 2004</strain>
    </source>
</reference>
<feature type="transmembrane region" description="Helical" evidence="1">
    <location>
        <begin position="84"/>
        <end position="104"/>
    </location>
</feature>
<feature type="transmembrane region" description="Helical" evidence="1">
    <location>
        <begin position="45"/>
        <end position="72"/>
    </location>
</feature>
<evidence type="ECO:0000313" key="2">
    <source>
        <dbReference type="EMBL" id="PNR41157.1"/>
    </source>
</evidence>
<sequence>MLCPARAPRYQVVAAGGFAFFLVWTSFGNCGAVKDRGGRRDFLRLFGFLPLTTDLDLELLIVGGGAIGIFGADGELCLVGSGRYLRQIAAAFCTSFLYFFGLFCV</sequence>